<protein>
    <submittedName>
        <fullName evidence="2">Uncharacterized protein</fullName>
    </submittedName>
</protein>
<keyword evidence="3" id="KW-1185">Reference proteome</keyword>
<organism evidence="2 3">
    <name type="scientific">Sciurus vulgaris</name>
    <name type="common">Eurasian red squirrel</name>
    <dbReference type="NCBI Taxonomy" id="55149"/>
    <lineage>
        <taxon>Eukaryota</taxon>
        <taxon>Metazoa</taxon>
        <taxon>Chordata</taxon>
        <taxon>Craniata</taxon>
        <taxon>Vertebrata</taxon>
        <taxon>Euteleostomi</taxon>
        <taxon>Mammalia</taxon>
        <taxon>Eutheria</taxon>
        <taxon>Euarchontoglires</taxon>
        <taxon>Glires</taxon>
        <taxon>Rodentia</taxon>
        <taxon>Sciuromorpha</taxon>
        <taxon>Sciuridae</taxon>
        <taxon>Sciurinae</taxon>
        <taxon>Sciurini</taxon>
        <taxon>Sciurus</taxon>
    </lineage>
</organism>
<accession>A0A8D2CYF9</accession>
<feature type="compositionally biased region" description="Low complexity" evidence="1">
    <location>
        <begin position="24"/>
        <end position="34"/>
    </location>
</feature>
<dbReference type="AlphaFoldDB" id="A0A8D2CYF9"/>
<evidence type="ECO:0000313" key="3">
    <source>
        <dbReference type="Proteomes" id="UP000694564"/>
    </source>
</evidence>
<proteinExistence type="predicted"/>
<reference evidence="2" key="2">
    <citation type="submission" date="2025-09" db="UniProtKB">
        <authorList>
            <consortium name="Ensembl"/>
        </authorList>
    </citation>
    <scope>IDENTIFICATION</scope>
</reference>
<feature type="region of interest" description="Disordered" evidence="1">
    <location>
        <begin position="20"/>
        <end position="106"/>
    </location>
</feature>
<evidence type="ECO:0000313" key="2">
    <source>
        <dbReference type="Ensembl" id="ENSSVLP00005016782.1"/>
    </source>
</evidence>
<evidence type="ECO:0000256" key="1">
    <source>
        <dbReference type="SAM" id="MobiDB-lite"/>
    </source>
</evidence>
<reference evidence="2" key="1">
    <citation type="submission" date="2025-08" db="UniProtKB">
        <authorList>
            <consortium name="Ensembl"/>
        </authorList>
    </citation>
    <scope>IDENTIFICATION</scope>
</reference>
<sequence length="106" mass="11584">MLIFLPFTILVEVDIDLKLPIPDPNEVNPVSNEENPPPNDGNPLKAEKNEPAPRFLLPRGPLRFPKKSSNGSSKKSNENGSLPPKNSLKTSSGFRNVKPNSKGLSK</sequence>
<feature type="compositionally biased region" description="Polar residues" evidence="1">
    <location>
        <begin position="87"/>
        <end position="106"/>
    </location>
</feature>
<dbReference type="Proteomes" id="UP000694564">
    <property type="component" value="Chromosome 10"/>
</dbReference>
<feature type="compositionally biased region" description="Low complexity" evidence="1">
    <location>
        <begin position="67"/>
        <end position="81"/>
    </location>
</feature>
<name>A0A8D2CYF9_SCIVU</name>
<dbReference type="Ensembl" id="ENSSVLT00005018649.1">
    <property type="protein sequence ID" value="ENSSVLP00005016782.1"/>
    <property type="gene ID" value="ENSSVLG00005013345.1"/>
</dbReference>
<dbReference type="GeneTree" id="ENSGT00960000189764"/>